<reference evidence="7" key="1">
    <citation type="submission" date="2022-10" db="EMBL/GenBank/DDBJ databases">
        <title>Culturing micro-colonial fungi from biological soil crusts in the Mojave desert and describing Neophaeococcomyces mojavensis, and introducing the new genera and species Taxawa tesnikishii.</title>
        <authorList>
            <person name="Kurbessoian T."/>
            <person name="Stajich J.E."/>
        </authorList>
    </citation>
    <scope>NUCLEOTIDE SEQUENCE</scope>
    <source>
        <strain evidence="7">TK_1</strain>
    </source>
</reference>
<keyword evidence="5" id="KW-0274">FAD</keyword>
<comment type="cofactor">
    <cofactor evidence="1 5">
        <name>FAD</name>
        <dbReference type="ChEBI" id="CHEBI:57692"/>
    </cofactor>
</comment>
<sequence>MHSVESTEESAAFFIDYCRKNRGLLSIRADGRTGGNFQSTFEGTQTIAVRIAELVRNGKVHLSSPVASVEGNGRQVAVTTTTGKTFIGKKCIVSLPSAMFRDLNFSPRLPKRLQEVTDAAFLGHYNKCIVIYNRAWWRDQGYNGFFLSYAGPVCVARDTSIDDLGFYALTCFVNGRPGRDWAKLYPHQRRKVVLEQLAKVYDQGKNSELFRPIEMIDQIWQHEEYSKGALTSVTAIGHLTGYADVYGKPVGNLHFVGTEYSPEWKGYMEGALCSGEIGTKEVVDALQSSRRSAAKL</sequence>
<dbReference type="PRINTS" id="PR00757">
    <property type="entry name" value="AMINEOXDASEF"/>
</dbReference>
<evidence type="ECO:0000259" key="6">
    <source>
        <dbReference type="Pfam" id="PF01593"/>
    </source>
</evidence>
<proteinExistence type="inferred from homology"/>
<dbReference type="InterPro" id="IPR001613">
    <property type="entry name" value="Flavin_amine_oxidase"/>
</dbReference>
<evidence type="ECO:0000256" key="3">
    <source>
        <dbReference type="ARBA" id="ARBA00023002"/>
    </source>
</evidence>
<keyword evidence="8" id="KW-1185">Reference proteome</keyword>
<keyword evidence="5" id="KW-0285">Flavoprotein</keyword>
<dbReference type="Proteomes" id="UP001172684">
    <property type="component" value="Unassembled WGS sequence"/>
</dbReference>
<evidence type="ECO:0000313" key="7">
    <source>
        <dbReference type="EMBL" id="KAJ9658479.1"/>
    </source>
</evidence>
<evidence type="ECO:0000256" key="1">
    <source>
        <dbReference type="ARBA" id="ARBA00001974"/>
    </source>
</evidence>
<dbReference type="EC" id="1.4.3.-" evidence="5"/>
<dbReference type="PANTHER" id="PTHR43563">
    <property type="entry name" value="AMINE OXIDASE"/>
    <property type="match status" value="1"/>
</dbReference>
<evidence type="ECO:0000256" key="2">
    <source>
        <dbReference type="ARBA" id="ARBA00005995"/>
    </source>
</evidence>
<comment type="similarity">
    <text evidence="2 5">Belongs to the flavin monoamine oxidase family.</text>
</comment>
<evidence type="ECO:0000313" key="8">
    <source>
        <dbReference type="Proteomes" id="UP001172684"/>
    </source>
</evidence>
<gene>
    <name evidence="7" type="ORF">H2201_007798</name>
</gene>
<feature type="domain" description="Amine oxidase" evidence="6">
    <location>
        <begin position="29"/>
        <end position="276"/>
    </location>
</feature>
<dbReference type="InterPro" id="IPR036188">
    <property type="entry name" value="FAD/NAD-bd_sf"/>
</dbReference>
<organism evidence="7 8">
    <name type="scientific">Coniosporium apollinis</name>
    <dbReference type="NCBI Taxonomy" id="61459"/>
    <lineage>
        <taxon>Eukaryota</taxon>
        <taxon>Fungi</taxon>
        <taxon>Dikarya</taxon>
        <taxon>Ascomycota</taxon>
        <taxon>Pezizomycotina</taxon>
        <taxon>Dothideomycetes</taxon>
        <taxon>Dothideomycetes incertae sedis</taxon>
        <taxon>Coniosporium</taxon>
    </lineage>
</organism>
<protein>
    <recommendedName>
        <fullName evidence="5">Amine oxidase</fullName>
        <ecNumber evidence="5">1.4.3.-</ecNumber>
    </recommendedName>
</protein>
<dbReference type="InterPro" id="IPR002937">
    <property type="entry name" value="Amino_oxidase"/>
</dbReference>
<dbReference type="PANTHER" id="PTHR43563:SF14">
    <property type="entry name" value="AMINE OXIDASE"/>
    <property type="match status" value="1"/>
</dbReference>
<dbReference type="SUPFAM" id="SSF54373">
    <property type="entry name" value="FAD-linked reductases, C-terminal domain"/>
    <property type="match status" value="1"/>
</dbReference>
<evidence type="ECO:0000256" key="5">
    <source>
        <dbReference type="RuleBase" id="RU362067"/>
    </source>
</evidence>
<evidence type="ECO:0000256" key="4">
    <source>
        <dbReference type="ARBA" id="ARBA00048448"/>
    </source>
</evidence>
<dbReference type="Pfam" id="PF01593">
    <property type="entry name" value="Amino_oxidase"/>
    <property type="match status" value="1"/>
</dbReference>
<dbReference type="InterPro" id="IPR050703">
    <property type="entry name" value="Flavin_MAO"/>
</dbReference>
<comment type="catalytic activity">
    <reaction evidence="4">
        <text>a secondary aliphatic amine + O2 + H2O = a primary amine + an aldehyde + H2O2</text>
        <dbReference type="Rhea" id="RHEA:26414"/>
        <dbReference type="ChEBI" id="CHEBI:15377"/>
        <dbReference type="ChEBI" id="CHEBI:15379"/>
        <dbReference type="ChEBI" id="CHEBI:16240"/>
        <dbReference type="ChEBI" id="CHEBI:17478"/>
        <dbReference type="ChEBI" id="CHEBI:58855"/>
        <dbReference type="ChEBI" id="CHEBI:65296"/>
        <dbReference type="EC" id="1.4.3.4"/>
    </reaction>
</comment>
<name>A0ABQ9NID6_9PEZI</name>
<keyword evidence="3 5" id="KW-0560">Oxidoreductase</keyword>
<dbReference type="Gene3D" id="3.50.50.60">
    <property type="entry name" value="FAD/NAD(P)-binding domain"/>
    <property type="match status" value="1"/>
</dbReference>
<comment type="caution">
    <text evidence="7">The sequence shown here is derived from an EMBL/GenBank/DDBJ whole genome shotgun (WGS) entry which is preliminary data.</text>
</comment>
<dbReference type="SUPFAM" id="SSF51905">
    <property type="entry name" value="FAD/NAD(P)-binding domain"/>
    <property type="match status" value="1"/>
</dbReference>
<accession>A0ABQ9NID6</accession>
<dbReference type="EMBL" id="JAPDRL010000087">
    <property type="protein sequence ID" value="KAJ9658479.1"/>
    <property type="molecule type" value="Genomic_DNA"/>
</dbReference>